<feature type="region of interest" description="Disordered" evidence="1">
    <location>
        <begin position="187"/>
        <end position="330"/>
    </location>
</feature>
<evidence type="ECO:0000259" key="2">
    <source>
        <dbReference type="PROSITE" id="PS50020"/>
    </source>
</evidence>
<feature type="region of interest" description="Disordered" evidence="1">
    <location>
        <begin position="1"/>
        <end position="53"/>
    </location>
</feature>
<gene>
    <name evidence="3" type="ORF">INT47_002488</name>
</gene>
<keyword evidence="4" id="KW-1185">Reference proteome</keyword>
<evidence type="ECO:0000313" key="4">
    <source>
        <dbReference type="Proteomes" id="UP000603453"/>
    </source>
</evidence>
<feature type="domain" description="WW" evidence="2">
    <location>
        <begin position="512"/>
        <end position="544"/>
    </location>
</feature>
<feature type="compositionally biased region" description="Basic and acidic residues" evidence="1">
    <location>
        <begin position="255"/>
        <end position="272"/>
    </location>
</feature>
<dbReference type="SUPFAM" id="SSF51045">
    <property type="entry name" value="WW domain"/>
    <property type="match status" value="1"/>
</dbReference>
<feature type="compositionally biased region" description="Basic residues" evidence="1">
    <location>
        <begin position="235"/>
        <end position="253"/>
    </location>
</feature>
<dbReference type="Gene3D" id="2.20.70.10">
    <property type="match status" value="1"/>
</dbReference>
<reference evidence="3" key="1">
    <citation type="submission" date="2020-12" db="EMBL/GenBank/DDBJ databases">
        <title>Metabolic potential, ecology and presence of endohyphal bacteria is reflected in genomic diversity of Mucoromycotina.</title>
        <authorList>
            <person name="Muszewska A."/>
            <person name="Okrasinska A."/>
            <person name="Steczkiewicz K."/>
            <person name="Drgas O."/>
            <person name="Orlowska M."/>
            <person name="Perlinska-Lenart U."/>
            <person name="Aleksandrzak-Piekarczyk T."/>
            <person name="Szatraj K."/>
            <person name="Zielenkiewicz U."/>
            <person name="Pilsyk S."/>
            <person name="Malc E."/>
            <person name="Mieczkowski P."/>
            <person name="Kruszewska J.S."/>
            <person name="Biernat P."/>
            <person name="Pawlowska J."/>
        </authorList>
    </citation>
    <scope>NUCLEOTIDE SEQUENCE</scope>
    <source>
        <strain evidence="3">WA0000017839</strain>
    </source>
</reference>
<feature type="compositionally biased region" description="Low complexity" evidence="1">
    <location>
        <begin position="127"/>
        <end position="136"/>
    </location>
</feature>
<dbReference type="InterPro" id="IPR036020">
    <property type="entry name" value="WW_dom_sf"/>
</dbReference>
<evidence type="ECO:0000256" key="1">
    <source>
        <dbReference type="SAM" id="MobiDB-lite"/>
    </source>
</evidence>
<dbReference type="PROSITE" id="PS50020">
    <property type="entry name" value="WW_DOMAIN_2"/>
    <property type="match status" value="1"/>
</dbReference>
<dbReference type="EMBL" id="JAEPRD010000011">
    <property type="protein sequence ID" value="KAG2210546.1"/>
    <property type="molecule type" value="Genomic_DNA"/>
</dbReference>
<dbReference type="CDD" id="cd00201">
    <property type="entry name" value="WW"/>
    <property type="match status" value="1"/>
</dbReference>
<name>A0A8H7V561_9FUNG</name>
<proteinExistence type="predicted"/>
<feature type="region of interest" description="Disordered" evidence="1">
    <location>
        <begin position="110"/>
        <end position="136"/>
    </location>
</feature>
<accession>A0A8H7V561</accession>
<dbReference type="InterPro" id="IPR001202">
    <property type="entry name" value="WW_dom"/>
</dbReference>
<feature type="compositionally biased region" description="Basic and acidic residues" evidence="1">
    <location>
        <begin position="13"/>
        <end position="27"/>
    </location>
</feature>
<comment type="caution">
    <text evidence="3">The sequence shown here is derived from an EMBL/GenBank/DDBJ whole genome shotgun (WGS) entry which is preliminary data.</text>
</comment>
<dbReference type="OrthoDB" id="2289893at2759"/>
<feature type="region of interest" description="Disordered" evidence="1">
    <location>
        <begin position="459"/>
        <end position="486"/>
    </location>
</feature>
<dbReference type="Proteomes" id="UP000603453">
    <property type="component" value="Unassembled WGS sequence"/>
</dbReference>
<organism evidence="3 4">
    <name type="scientific">Mucor saturninus</name>
    <dbReference type="NCBI Taxonomy" id="64648"/>
    <lineage>
        <taxon>Eukaryota</taxon>
        <taxon>Fungi</taxon>
        <taxon>Fungi incertae sedis</taxon>
        <taxon>Mucoromycota</taxon>
        <taxon>Mucoromycotina</taxon>
        <taxon>Mucoromycetes</taxon>
        <taxon>Mucorales</taxon>
        <taxon>Mucorineae</taxon>
        <taxon>Mucoraceae</taxon>
        <taxon>Mucor</taxon>
    </lineage>
</organism>
<feature type="compositionally biased region" description="Polar residues" evidence="1">
    <location>
        <begin position="1"/>
        <end position="12"/>
    </location>
</feature>
<protein>
    <recommendedName>
        <fullName evidence="2">WW domain-containing protein</fullName>
    </recommendedName>
</protein>
<feature type="compositionally biased region" description="Low complexity" evidence="1">
    <location>
        <begin position="200"/>
        <end position="234"/>
    </location>
</feature>
<dbReference type="AlphaFoldDB" id="A0A8H7V561"/>
<feature type="compositionally biased region" description="Basic residues" evidence="1">
    <location>
        <begin position="110"/>
        <end position="126"/>
    </location>
</feature>
<evidence type="ECO:0000313" key="3">
    <source>
        <dbReference type="EMBL" id="KAG2210546.1"/>
    </source>
</evidence>
<sequence length="544" mass="61212">MSGSSQQQNTFKESVDICETKRNERRSISPLSSAYNGLDITIDDTPPGSPIRENSQTVEVANRVHFSCRSPNPCRYHIRSPPPPHNPSPLLYIMNRSSSPYDVSYDCISHRKQSRSRSPISRRRSRSPYPSQYRSRSPSIRYLWPGDAPRYGYTRRLLLTEPFDPHFSPSPEHRSCSTSPLRHIRVPFPINPSLSPSPLRRGCSASRRGRSPSPLRGRSSTPRFRNRLPSSLCRGRSRSPRGRSRSPLRRSRSRSIQERKLRLSEKQDEDRIILVSDSPPKMPVSSQEPRIPVPLAESSISSPRVTLCSPEPVTPTPQPGPNRSSSATRHSAYNHFTPNFASVIETIDALPIKVMENLKHINNALSASQNANYFKADEVRQTGMTDYTLIETDNDHNVVGKDMPDMKENIPEAVVKVPTSVATESFTNQAVADQILPVRLYTQKLMVGMFSYLDHHTNSKNKGYRIQPSPKNKDINSNSSNSSKVPIAPASVRLVEKHSASDDLGGIRKKVARLLPPWKVKMSDDGDIYYYNPITDKTSQTRPA</sequence>